<proteinExistence type="predicted"/>
<reference evidence="1 2" key="1">
    <citation type="journal article" date="2013" name="Mar. Genomics">
        <title>Expression of sulfatases in Rhodopirellula baltica and the diversity of sulfatases in the genus Rhodopirellula.</title>
        <authorList>
            <person name="Wegner C.E."/>
            <person name="Richter-Heitmann T."/>
            <person name="Klindworth A."/>
            <person name="Klockow C."/>
            <person name="Richter M."/>
            <person name="Achstetter T."/>
            <person name="Glockner F.O."/>
            <person name="Harder J."/>
        </authorList>
    </citation>
    <scope>NUCLEOTIDE SEQUENCE [LARGE SCALE GENOMIC DNA]</scope>
    <source>
        <strain evidence="1 2">SM41</strain>
    </source>
</reference>
<evidence type="ECO:0000313" key="2">
    <source>
        <dbReference type="Proteomes" id="UP000011885"/>
    </source>
</evidence>
<dbReference type="AlphaFoldDB" id="M5U744"/>
<organism evidence="1 2">
    <name type="scientific">Rhodopirellula sallentina SM41</name>
    <dbReference type="NCBI Taxonomy" id="1263870"/>
    <lineage>
        <taxon>Bacteria</taxon>
        <taxon>Pseudomonadati</taxon>
        <taxon>Planctomycetota</taxon>
        <taxon>Planctomycetia</taxon>
        <taxon>Pirellulales</taxon>
        <taxon>Pirellulaceae</taxon>
        <taxon>Rhodopirellula</taxon>
    </lineage>
</organism>
<comment type="caution">
    <text evidence="1">The sequence shown here is derived from an EMBL/GenBank/DDBJ whole genome shotgun (WGS) entry which is preliminary data.</text>
</comment>
<evidence type="ECO:0000313" key="1">
    <source>
        <dbReference type="EMBL" id="EMI57109.1"/>
    </source>
</evidence>
<dbReference type="PATRIC" id="fig|1263870.3.peg.1560"/>
<accession>M5U744</accession>
<keyword evidence="2" id="KW-1185">Reference proteome</keyword>
<sequence length="54" mass="6282">MTAIAFFHKDRTDLALEERNLFSREVIGPARRGQQGRCYKGTKNGSNYHHVYIQ</sequence>
<gene>
    <name evidence="1" type="ORF">RSSM_01455</name>
</gene>
<protein>
    <submittedName>
        <fullName evidence="1">Uncharacterized protein</fullName>
    </submittedName>
</protein>
<name>M5U744_9BACT</name>
<dbReference type="Proteomes" id="UP000011885">
    <property type="component" value="Unassembled WGS sequence"/>
</dbReference>
<dbReference type="EMBL" id="ANOH01000111">
    <property type="protein sequence ID" value="EMI57109.1"/>
    <property type="molecule type" value="Genomic_DNA"/>
</dbReference>